<dbReference type="AlphaFoldDB" id="A0A813GYM4"/>
<evidence type="ECO:0000256" key="1">
    <source>
        <dbReference type="SAM" id="MobiDB-lite"/>
    </source>
</evidence>
<feature type="compositionally biased region" description="Low complexity" evidence="1">
    <location>
        <begin position="176"/>
        <end position="194"/>
    </location>
</feature>
<gene>
    <name evidence="2" type="ORF">PGLA1383_LOCUS46720</name>
</gene>
<reference evidence="2" key="1">
    <citation type="submission" date="2021-02" db="EMBL/GenBank/DDBJ databases">
        <authorList>
            <person name="Dougan E. K."/>
            <person name="Rhodes N."/>
            <person name="Thang M."/>
            <person name="Chan C."/>
        </authorList>
    </citation>
    <scope>NUCLEOTIDE SEQUENCE</scope>
</reference>
<accession>A0A813GYM4</accession>
<keyword evidence="3" id="KW-1185">Reference proteome</keyword>
<feature type="region of interest" description="Disordered" evidence="1">
    <location>
        <begin position="97"/>
        <end position="194"/>
    </location>
</feature>
<dbReference type="EMBL" id="CAJNNV010029855">
    <property type="protein sequence ID" value="CAE8630361.1"/>
    <property type="molecule type" value="Genomic_DNA"/>
</dbReference>
<comment type="caution">
    <text evidence="2">The sequence shown here is derived from an EMBL/GenBank/DDBJ whole genome shotgun (WGS) entry which is preliminary data.</text>
</comment>
<dbReference type="Proteomes" id="UP000654075">
    <property type="component" value="Unassembled WGS sequence"/>
</dbReference>
<sequence>MQRHMVNRRALTRDQKKGKASTFAKLVDATLQQPHIAHKLDDAEQSGDEDTYRCILHNIASEASRQEYPSTPGAMDFPVPSDTKEARTMILAARRHSYQLQQQQQQHPVWRSDLGSRVPLHPTAGLSQAPAGSDLPRHHNNNPGQQQQQTNKRPMEQHLEPFKQQQHQQQQKRRSQQQLELFERQQQPQQRRSQQLEQLEKFEQTQQQLYYNNNLANNNLANNSQILNNNWSRWASFSHTGRRKFWYSRRRSYWTSLAEGTDVTDNNDWSRTFGVQPRTATWRKSGERRDL</sequence>
<name>A0A813GYM4_POLGL</name>
<evidence type="ECO:0000313" key="2">
    <source>
        <dbReference type="EMBL" id="CAE8630361.1"/>
    </source>
</evidence>
<evidence type="ECO:0000313" key="3">
    <source>
        <dbReference type="Proteomes" id="UP000654075"/>
    </source>
</evidence>
<proteinExistence type="predicted"/>
<organism evidence="2 3">
    <name type="scientific">Polarella glacialis</name>
    <name type="common">Dinoflagellate</name>
    <dbReference type="NCBI Taxonomy" id="89957"/>
    <lineage>
        <taxon>Eukaryota</taxon>
        <taxon>Sar</taxon>
        <taxon>Alveolata</taxon>
        <taxon>Dinophyceae</taxon>
        <taxon>Suessiales</taxon>
        <taxon>Suessiaceae</taxon>
        <taxon>Polarella</taxon>
    </lineage>
</organism>
<protein>
    <submittedName>
        <fullName evidence="2">Uncharacterized protein</fullName>
    </submittedName>
</protein>